<dbReference type="STRING" id="1844972.A7K91_04155"/>
<evidence type="ECO:0000313" key="2">
    <source>
        <dbReference type="EMBL" id="OBR64785.1"/>
    </source>
</evidence>
<keyword evidence="1" id="KW-1133">Transmembrane helix</keyword>
<organism evidence="2 3">
    <name type="scientific">Paenibacillus oryzae</name>
    <dbReference type="NCBI Taxonomy" id="1844972"/>
    <lineage>
        <taxon>Bacteria</taxon>
        <taxon>Bacillati</taxon>
        <taxon>Bacillota</taxon>
        <taxon>Bacilli</taxon>
        <taxon>Bacillales</taxon>
        <taxon>Paenibacillaceae</taxon>
        <taxon>Paenibacillus</taxon>
    </lineage>
</organism>
<keyword evidence="1" id="KW-0472">Membrane</keyword>
<dbReference type="SUPFAM" id="SSF54403">
    <property type="entry name" value="Cystatin/monellin"/>
    <property type="match status" value="1"/>
</dbReference>
<evidence type="ECO:0008006" key="4">
    <source>
        <dbReference type="Google" id="ProtNLM"/>
    </source>
</evidence>
<comment type="caution">
    <text evidence="2">The sequence shown here is derived from an EMBL/GenBank/DDBJ whole genome shotgun (WGS) entry which is preliminary data.</text>
</comment>
<gene>
    <name evidence="2" type="ORF">A7K91_04155</name>
</gene>
<proteinExistence type="predicted"/>
<dbReference type="EMBL" id="LYPA01000064">
    <property type="protein sequence ID" value="OBR64785.1"/>
    <property type="molecule type" value="Genomic_DNA"/>
</dbReference>
<dbReference type="InterPro" id="IPR046350">
    <property type="entry name" value="Cystatin_sf"/>
</dbReference>
<name>A0A1A5YHA5_9BACL</name>
<keyword evidence="1" id="KW-0812">Transmembrane</keyword>
<reference evidence="2 3" key="1">
    <citation type="submission" date="2016-05" db="EMBL/GenBank/DDBJ databases">
        <title>Paenibacillus oryzae. sp. nov., isolated from the rice root.</title>
        <authorList>
            <person name="Zhang J."/>
            <person name="Zhang X."/>
        </authorList>
    </citation>
    <scope>NUCLEOTIDE SEQUENCE [LARGE SCALE GENOMIC DNA]</scope>
    <source>
        <strain evidence="2 3">1DrF-4</strain>
    </source>
</reference>
<sequence>MRAIQRKRPPFMTRKRWILISIAVIVSLGVWFGFYFREVMGPRWSELNQAREAALESGLIADVEQLNKHVWEEVTWVAEGKNELDQEIYLFMLADGQIETYDKSRVVSEQELRERFKQEKPETEVISISPGRMRGGPAWEIYYTETSDKGVSHYYRFYRFDETAELLDTFRLPTTTGP</sequence>
<dbReference type="Gene3D" id="3.10.450.40">
    <property type="match status" value="2"/>
</dbReference>
<evidence type="ECO:0000313" key="3">
    <source>
        <dbReference type="Proteomes" id="UP000092024"/>
    </source>
</evidence>
<evidence type="ECO:0000256" key="1">
    <source>
        <dbReference type="SAM" id="Phobius"/>
    </source>
</evidence>
<feature type="transmembrane region" description="Helical" evidence="1">
    <location>
        <begin position="16"/>
        <end position="36"/>
    </location>
</feature>
<dbReference type="Proteomes" id="UP000092024">
    <property type="component" value="Unassembled WGS sequence"/>
</dbReference>
<keyword evidence="3" id="KW-1185">Reference proteome</keyword>
<protein>
    <recommendedName>
        <fullName evidence="4">DUF5590 domain-containing protein</fullName>
    </recommendedName>
</protein>
<dbReference type="AlphaFoldDB" id="A0A1A5YHA5"/>
<accession>A0A1A5YHA5</accession>